<keyword evidence="4 7" id="KW-1133">Transmembrane helix</keyword>
<keyword evidence="3 7" id="KW-0812">Transmembrane</keyword>
<keyword evidence="6 7" id="KW-0131">Cell cycle</keyword>
<evidence type="ECO:0000256" key="7">
    <source>
        <dbReference type="HAMAP-Rule" id="MF_00599"/>
    </source>
</evidence>
<evidence type="ECO:0000256" key="4">
    <source>
        <dbReference type="ARBA" id="ARBA00022989"/>
    </source>
</evidence>
<dbReference type="InterPro" id="IPR023081">
    <property type="entry name" value="Cell_div_FtsB"/>
</dbReference>
<dbReference type="RefSeq" id="WP_086744400.1">
    <property type="nucleotide sequence ID" value="NZ_MWPV01000003.1"/>
</dbReference>
<dbReference type="EMBL" id="MWPV01000003">
    <property type="protein sequence ID" value="OUL57818.1"/>
    <property type="molecule type" value="Genomic_DNA"/>
</dbReference>
<dbReference type="PANTHER" id="PTHR37485">
    <property type="entry name" value="CELL DIVISION PROTEIN FTSB"/>
    <property type="match status" value="1"/>
</dbReference>
<evidence type="ECO:0000256" key="1">
    <source>
        <dbReference type="ARBA" id="ARBA00022475"/>
    </source>
</evidence>
<evidence type="ECO:0000313" key="8">
    <source>
        <dbReference type="EMBL" id="OUL57818.1"/>
    </source>
</evidence>
<dbReference type="GO" id="GO:0005886">
    <property type="term" value="C:plasma membrane"/>
    <property type="evidence" value="ECO:0007669"/>
    <property type="project" value="UniProtKB-SubCell"/>
</dbReference>
<dbReference type="GO" id="GO:0043093">
    <property type="term" value="P:FtsZ-dependent cytokinesis"/>
    <property type="evidence" value="ECO:0007669"/>
    <property type="project" value="UniProtKB-UniRule"/>
</dbReference>
<evidence type="ECO:0000313" key="9">
    <source>
        <dbReference type="Proteomes" id="UP000194841"/>
    </source>
</evidence>
<dbReference type="GO" id="GO:0032153">
    <property type="term" value="C:cell division site"/>
    <property type="evidence" value="ECO:0007669"/>
    <property type="project" value="UniProtKB-UniRule"/>
</dbReference>
<accession>A0A244CQH3</accession>
<comment type="subunit">
    <text evidence="7">Part of a complex composed of FtsB, FtsL and FtsQ.</text>
</comment>
<feature type="topological domain" description="Periplasmic" evidence="7">
    <location>
        <begin position="22"/>
        <end position="94"/>
    </location>
</feature>
<dbReference type="AlphaFoldDB" id="A0A244CQH3"/>
<keyword evidence="1 7" id="KW-1003">Cell membrane</keyword>
<dbReference type="Proteomes" id="UP000194841">
    <property type="component" value="Unassembled WGS sequence"/>
</dbReference>
<evidence type="ECO:0000256" key="2">
    <source>
        <dbReference type="ARBA" id="ARBA00022618"/>
    </source>
</evidence>
<dbReference type="HAMAP" id="MF_00599">
    <property type="entry name" value="FtsB"/>
    <property type="match status" value="1"/>
</dbReference>
<proteinExistence type="inferred from homology"/>
<reference evidence="8 9" key="1">
    <citation type="submission" date="2017-02" db="EMBL/GenBank/DDBJ databases">
        <title>Pseudoalteromonas ulvae TC14 Genome.</title>
        <authorList>
            <person name="Molmeret M."/>
        </authorList>
    </citation>
    <scope>NUCLEOTIDE SEQUENCE [LARGE SCALE GENOMIC DNA]</scope>
    <source>
        <strain evidence="8">TC14</strain>
    </source>
</reference>
<feature type="topological domain" description="Cytoplasmic" evidence="7">
    <location>
        <begin position="1"/>
        <end position="3"/>
    </location>
</feature>
<sequence length="94" mass="11007">MRLFQLALICLLVFIQYKLWFGHNGVKDYTRLKLAVNEHQQVNEDLLKRNKLLKADVDDLKIGLDGIEERARNELGLIKPGETFYRVLPGKRKQ</sequence>
<organism evidence="8 9">
    <name type="scientific">Pseudoalteromonas ulvae</name>
    <dbReference type="NCBI Taxonomy" id="107327"/>
    <lineage>
        <taxon>Bacteria</taxon>
        <taxon>Pseudomonadati</taxon>
        <taxon>Pseudomonadota</taxon>
        <taxon>Gammaproteobacteria</taxon>
        <taxon>Alteromonadales</taxon>
        <taxon>Pseudoalteromonadaceae</taxon>
        <taxon>Pseudoalteromonas</taxon>
    </lineage>
</organism>
<evidence type="ECO:0000256" key="5">
    <source>
        <dbReference type="ARBA" id="ARBA00023136"/>
    </source>
</evidence>
<dbReference type="PANTHER" id="PTHR37485:SF1">
    <property type="entry name" value="CELL DIVISION PROTEIN FTSB"/>
    <property type="match status" value="1"/>
</dbReference>
<comment type="similarity">
    <text evidence="7">Belongs to the FtsB family.</text>
</comment>
<protein>
    <recommendedName>
        <fullName evidence="7">Cell division protein FtsB</fullName>
    </recommendedName>
</protein>
<comment type="function">
    <text evidence="7">Essential cell division protein. May link together the upstream cell division proteins, which are predominantly cytoplasmic, with the downstream cell division proteins, which are predominantly periplasmic.</text>
</comment>
<keyword evidence="9" id="KW-1185">Reference proteome</keyword>
<keyword evidence="7" id="KW-0997">Cell inner membrane</keyword>
<keyword evidence="5 7" id="KW-0472">Membrane</keyword>
<comment type="caution">
    <text evidence="8">The sequence shown here is derived from an EMBL/GenBank/DDBJ whole genome shotgun (WGS) entry which is preliminary data.</text>
</comment>
<dbReference type="GO" id="GO:0030428">
    <property type="term" value="C:cell septum"/>
    <property type="evidence" value="ECO:0007669"/>
    <property type="project" value="TreeGrafter"/>
</dbReference>
<gene>
    <name evidence="7" type="primary">ftsB</name>
    <name evidence="8" type="ORF">B1199_12245</name>
</gene>
<dbReference type="NCBIfam" id="NF002058">
    <property type="entry name" value="PRK00888.1"/>
    <property type="match status" value="1"/>
</dbReference>
<keyword evidence="2 7" id="KW-0132">Cell division</keyword>
<evidence type="ECO:0000256" key="6">
    <source>
        <dbReference type="ARBA" id="ARBA00023306"/>
    </source>
</evidence>
<dbReference type="Pfam" id="PF04977">
    <property type="entry name" value="DivIC"/>
    <property type="match status" value="1"/>
</dbReference>
<dbReference type="OrthoDB" id="7061211at2"/>
<evidence type="ECO:0000256" key="3">
    <source>
        <dbReference type="ARBA" id="ARBA00022692"/>
    </source>
</evidence>
<dbReference type="InterPro" id="IPR007060">
    <property type="entry name" value="FtsL/DivIC"/>
</dbReference>
<name>A0A244CQH3_PSEDV</name>
<comment type="subcellular location">
    <subcellularLocation>
        <location evidence="7">Cell inner membrane</location>
        <topology evidence="7">Single-pass type II membrane protein</topology>
    </subcellularLocation>
    <text evidence="7">Localizes to the division septum.</text>
</comment>